<dbReference type="CDD" id="cd00267">
    <property type="entry name" value="ABC_ATPase"/>
    <property type="match status" value="1"/>
</dbReference>
<dbReference type="Proteomes" id="UP000002774">
    <property type="component" value="Chromosome"/>
</dbReference>
<gene>
    <name evidence="2" type="ORF">Mucpa_5520</name>
</gene>
<name>H1YC28_9SPHI</name>
<feature type="domain" description="ATPase AAA-type core" evidence="1">
    <location>
        <begin position="22"/>
        <end position="300"/>
    </location>
</feature>
<dbReference type="STRING" id="714943.Mucpa_5520"/>
<protein>
    <submittedName>
        <fullName evidence="2">ATPase-like protein</fullName>
    </submittedName>
</protein>
<dbReference type="AlphaFoldDB" id="H1YC28"/>
<accession>H1YC28</accession>
<evidence type="ECO:0000313" key="2">
    <source>
        <dbReference type="EMBL" id="EHQ29591.1"/>
    </source>
</evidence>
<dbReference type="InterPro" id="IPR014555">
    <property type="entry name" value="RecF-like"/>
</dbReference>
<dbReference type="eggNOG" id="COG4637">
    <property type="taxonomic scope" value="Bacteria"/>
</dbReference>
<dbReference type="Pfam" id="PF13304">
    <property type="entry name" value="AAA_21"/>
    <property type="match status" value="1"/>
</dbReference>
<dbReference type="GO" id="GO:0000731">
    <property type="term" value="P:DNA synthesis involved in DNA repair"/>
    <property type="evidence" value="ECO:0007669"/>
    <property type="project" value="TreeGrafter"/>
</dbReference>
<dbReference type="PANTHER" id="PTHR32182">
    <property type="entry name" value="DNA REPLICATION AND REPAIR PROTEIN RECF"/>
    <property type="match status" value="1"/>
</dbReference>
<dbReference type="InterPro" id="IPR027417">
    <property type="entry name" value="P-loop_NTPase"/>
</dbReference>
<evidence type="ECO:0000313" key="3">
    <source>
        <dbReference type="Proteomes" id="UP000002774"/>
    </source>
</evidence>
<dbReference type="InterPro" id="IPR003959">
    <property type="entry name" value="ATPase_AAA_core"/>
</dbReference>
<dbReference type="HOGENOM" id="CLU_035814_1_1_10"/>
<dbReference type="OrthoDB" id="747555at2"/>
<dbReference type="RefSeq" id="WP_008510886.1">
    <property type="nucleotide sequence ID" value="NZ_CM001403.1"/>
</dbReference>
<sequence length="352" mass="39997">MDYINIRGFKSIKDVNVKLLPINILIGGNGAGKSNFLSFFEFLNQAYHQTLKTYVALNGGIEKMLHQGAKTTNEIAVHISFNNQADGYSFRAQRGEDSLIFTREGLWNKGEELNIDDHKSEAQIKLTPWNRGEIIRKQLDGLKKYHFHDTGKNSPFNNTSHIGNDSYYLYERGENLAAFMYGIQNRYPIVYNRIIKTIKSIAPYFSDFYFQPNTEGYLKLQWRDKYSSTVYGASDLSDGTIRFIALTTLFMQPALPGNIIIDEPELGLHPYAIAKLSGMIKSAAAKGTQVIIATQSSDLVNHFEPEQVLTVDQINGESKFTRLKKEELELWLDEYAVGDLWERNVIEGGQPQ</sequence>
<dbReference type="Gene3D" id="3.40.50.300">
    <property type="entry name" value="P-loop containing nucleotide triphosphate hydrolases"/>
    <property type="match status" value="1"/>
</dbReference>
<evidence type="ECO:0000259" key="1">
    <source>
        <dbReference type="Pfam" id="PF13304"/>
    </source>
</evidence>
<proteinExistence type="predicted"/>
<organism evidence="2 3">
    <name type="scientific">Mucilaginibacter paludis DSM 18603</name>
    <dbReference type="NCBI Taxonomy" id="714943"/>
    <lineage>
        <taxon>Bacteria</taxon>
        <taxon>Pseudomonadati</taxon>
        <taxon>Bacteroidota</taxon>
        <taxon>Sphingobacteriia</taxon>
        <taxon>Sphingobacteriales</taxon>
        <taxon>Sphingobacteriaceae</taxon>
        <taxon>Mucilaginibacter</taxon>
    </lineage>
</organism>
<dbReference type="GO" id="GO:0005524">
    <property type="term" value="F:ATP binding"/>
    <property type="evidence" value="ECO:0007669"/>
    <property type="project" value="InterPro"/>
</dbReference>
<dbReference type="PIRSF" id="PIRSF029347">
    <property type="entry name" value="RecF"/>
    <property type="match status" value="1"/>
</dbReference>
<reference evidence="2" key="1">
    <citation type="submission" date="2011-09" db="EMBL/GenBank/DDBJ databases">
        <title>The permanent draft genome of Mucilaginibacter paludis DSM 18603.</title>
        <authorList>
            <consortium name="US DOE Joint Genome Institute (JGI-PGF)"/>
            <person name="Lucas S."/>
            <person name="Han J."/>
            <person name="Lapidus A."/>
            <person name="Bruce D."/>
            <person name="Goodwin L."/>
            <person name="Pitluck S."/>
            <person name="Peters L."/>
            <person name="Kyrpides N."/>
            <person name="Mavromatis K."/>
            <person name="Ivanova N."/>
            <person name="Mikhailova N."/>
            <person name="Held B."/>
            <person name="Detter J.C."/>
            <person name="Tapia R."/>
            <person name="Han C."/>
            <person name="Land M."/>
            <person name="Hauser L."/>
            <person name="Markowitz V."/>
            <person name="Cheng J.-F."/>
            <person name="Hugenholtz P."/>
            <person name="Woyke T."/>
            <person name="Wu D."/>
            <person name="Tindall B."/>
            <person name="Brambilla E."/>
            <person name="Klenk H.-P."/>
            <person name="Eisen J.A."/>
        </authorList>
    </citation>
    <scope>NUCLEOTIDE SEQUENCE [LARGE SCALE GENOMIC DNA]</scope>
    <source>
        <strain evidence="2">DSM 18603</strain>
    </source>
</reference>
<keyword evidence="3" id="KW-1185">Reference proteome</keyword>
<dbReference type="EMBL" id="CM001403">
    <property type="protein sequence ID" value="EHQ29591.1"/>
    <property type="molecule type" value="Genomic_DNA"/>
</dbReference>
<dbReference type="SUPFAM" id="SSF52540">
    <property type="entry name" value="P-loop containing nucleoside triphosphate hydrolases"/>
    <property type="match status" value="1"/>
</dbReference>
<dbReference type="GO" id="GO:0006302">
    <property type="term" value="P:double-strand break repair"/>
    <property type="evidence" value="ECO:0007669"/>
    <property type="project" value="TreeGrafter"/>
</dbReference>
<dbReference type="GO" id="GO:0016887">
    <property type="term" value="F:ATP hydrolysis activity"/>
    <property type="evidence" value="ECO:0007669"/>
    <property type="project" value="InterPro"/>
</dbReference>
<dbReference type="PANTHER" id="PTHR32182:SF22">
    <property type="entry name" value="ATP-DEPENDENT ENDONUCLEASE, OLD FAMILY-RELATED"/>
    <property type="match status" value="1"/>
</dbReference>